<organism evidence="1 2">
    <name type="scientific">Trichonephila clavipes</name>
    <name type="common">Golden silk orbweaver</name>
    <name type="synonym">Nephila clavipes</name>
    <dbReference type="NCBI Taxonomy" id="2585209"/>
    <lineage>
        <taxon>Eukaryota</taxon>
        <taxon>Metazoa</taxon>
        <taxon>Ecdysozoa</taxon>
        <taxon>Arthropoda</taxon>
        <taxon>Chelicerata</taxon>
        <taxon>Arachnida</taxon>
        <taxon>Araneae</taxon>
        <taxon>Araneomorphae</taxon>
        <taxon>Entelegynae</taxon>
        <taxon>Araneoidea</taxon>
        <taxon>Nephilidae</taxon>
        <taxon>Trichonephila</taxon>
    </lineage>
</organism>
<proteinExistence type="predicted"/>
<name>A0A8X6VA63_TRICX</name>
<gene>
    <name evidence="1" type="ORF">TNCV_561911</name>
</gene>
<accession>A0A8X6VA63</accession>
<dbReference type="EMBL" id="BMAU01021248">
    <property type="protein sequence ID" value="GFY05059.1"/>
    <property type="molecule type" value="Genomic_DNA"/>
</dbReference>
<keyword evidence="2" id="KW-1185">Reference proteome</keyword>
<evidence type="ECO:0000313" key="1">
    <source>
        <dbReference type="EMBL" id="GFY05059.1"/>
    </source>
</evidence>
<comment type="caution">
    <text evidence="1">The sequence shown here is derived from an EMBL/GenBank/DDBJ whole genome shotgun (WGS) entry which is preliminary data.</text>
</comment>
<evidence type="ECO:0000313" key="2">
    <source>
        <dbReference type="Proteomes" id="UP000887159"/>
    </source>
</evidence>
<protein>
    <submittedName>
        <fullName evidence="1">Uncharacterized protein</fullName>
    </submittedName>
</protein>
<sequence>MIYRSFPAVVVLGRPPPTFLTAVPVVWNAIQARETTLFVDSELYSYTGDGTPLLQLSDYSSTCEVVEMISSSHISRTDSLALATNMLNCISVVHFILLLSSARQHHAFCVRSRRF</sequence>
<dbReference type="AlphaFoldDB" id="A0A8X6VA63"/>
<reference evidence="1" key="1">
    <citation type="submission" date="2020-08" db="EMBL/GenBank/DDBJ databases">
        <title>Multicomponent nature underlies the extraordinary mechanical properties of spider dragline silk.</title>
        <authorList>
            <person name="Kono N."/>
            <person name="Nakamura H."/>
            <person name="Mori M."/>
            <person name="Yoshida Y."/>
            <person name="Ohtoshi R."/>
            <person name="Malay A.D."/>
            <person name="Moran D.A.P."/>
            <person name="Tomita M."/>
            <person name="Numata K."/>
            <person name="Arakawa K."/>
        </authorList>
    </citation>
    <scope>NUCLEOTIDE SEQUENCE</scope>
</reference>
<dbReference type="Proteomes" id="UP000887159">
    <property type="component" value="Unassembled WGS sequence"/>
</dbReference>